<dbReference type="Pfam" id="PF08412">
    <property type="entry name" value="Ion_trans_N"/>
    <property type="match status" value="1"/>
</dbReference>
<comment type="subcellular location">
    <subcellularLocation>
        <location evidence="1">Cell membrane</location>
        <topology evidence="1">Multi-pass membrane protein</topology>
    </subcellularLocation>
</comment>
<dbReference type="CDD" id="cd00038">
    <property type="entry name" value="CAP_ED"/>
    <property type="match status" value="1"/>
</dbReference>
<dbReference type="Gene3D" id="1.10.287.70">
    <property type="match status" value="1"/>
</dbReference>
<evidence type="ECO:0000256" key="16">
    <source>
        <dbReference type="ARBA" id="ARBA00023303"/>
    </source>
</evidence>
<evidence type="ECO:0000256" key="3">
    <source>
        <dbReference type="ARBA" id="ARBA00022448"/>
    </source>
</evidence>
<dbReference type="PANTHER" id="PTHR45689">
    <property type="entry name" value="I[[H]] CHANNEL, ISOFORM E"/>
    <property type="match status" value="1"/>
</dbReference>
<keyword evidence="9 19" id="KW-1133">Transmembrane helix</keyword>
<reference evidence="22" key="2">
    <citation type="submission" date="2023-11" db="UniProtKB">
        <authorList>
            <consortium name="WormBaseParasite"/>
        </authorList>
    </citation>
    <scope>IDENTIFICATION</scope>
</reference>
<feature type="domain" description="Cyclic nucleotide-binding" evidence="20">
    <location>
        <begin position="641"/>
        <end position="747"/>
    </location>
</feature>
<dbReference type="InterPro" id="IPR014710">
    <property type="entry name" value="RmlC-like_jellyroll"/>
</dbReference>
<dbReference type="InterPro" id="IPR013621">
    <property type="entry name" value="Ion_trans_N"/>
</dbReference>
<dbReference type="Pfam" id="PF00520">
    <property type="entry name" value="Ion_trans"/>
    <property type="match status" value="1"/>
</dbReference>
<dbReference type="GO" id="GO:0005249">
    <property type="term" value="F:voltage-gated potassium channel activity"/>
    <property type="evidence" value="ECO:0007669"/>
    <property type="project" value="InterPro"/>
</dbReference>
<comment type="catalytic activity">
    <reaction evidence="17">
        <text>Na(+)(in) = Na(+)(out)</text>
        <dbReference type="Rhea" id="RHEA:34963"/>
        <dbReference type="ChEBI" id="CHEBI:29101"/>
    </reaction>
</comment>
<dbReference type="Pfam" id="PF00027">
    <property type="entry name" value="cNMP_binding"/>
    <property type="match status" value="1"/>
</dbReference>
<evidence type="ECO:0000256" key="14">
    <source>
        <dbReference type="ARBA" id="ARBA00023201"/>
    </source>
</evidence>
<comment type="similarity">
    <text evidence="2">Belongs to the potassium channel HCN family.</text>
</comment>
<dbReference type="Gene3D" id="1.10.287.630">
    <property type="entry name" value="Helix hairpin bin"/>
    <property type="match status" value="1"/>
</dbReference>
<keyword evidence="4" id="KW-0894">Sodium channel</keyword>
<feature type="compositionally biased region" description="Low complexity" evidence="18">
    <location>
        <begin position="863"/>
        <end position="897"/>
    </location>
</feature>
<dbReference type="Proteomes" id="UP000050795">
    <property type="component" value="Unassembled WGS sequence"/>
</dbReference>
<keyword evidence="13" id="KW-0114">cAMP</keyword>
<name>A0AA85J8P4_TRIRE</name>
<dbReference type="InterPro" id="IPR051413">
    <property type="entry name" value="K/Na_HCN_channel"/>
</dbReference>
<organism evidence="21 22">
    <name type="scientific">Trichobilharzia regenti</name>
    <name type="common">Nasal bird schistosome</name>
    <dbReference type="NCBI Taxonomy" id="157069"/>
    <lineage>
        <taxon>Eukaryota</taxon>
        <taxon>Metazoa</taxon>
        <taxon>Spiralia</taxon>
        <taxon>Lophotrochozoa</taxon>
        <taxon>Platyhelminthes</taxon>
        <taxon>Trematoda</taxon>
        <taxon>Digenea</taxon>
        <taxon>Strigeidida</taxon>
        <taxon>Schistosomatoidea</taxon>
        <taxon>Schistosomatidae</taxon>
        <taxon>Trichobilharzia</taxon>
    </lineage>
</organism>
<evidence type="ECO:0000256" key="1">
    <source>
        <dbReference type="ARBA" id="ARBA00004651"/>
    </source>
</evidence>
<feature type="transmembrane region" description="Helical" evidence="19">
    <location>
        <begin position="464"/>
        <end position="485"/>
    </location>
</feature>
<keyword evidence="8" id="KW-0547">Nucleotide-binding</keyword>
<feature type="compositionally biased region" description="Polar residues" evidence="18">
    <location>
        <begin position="915"/>
        <end position="930"/>
    </location>
</feature>
<evidence type="ECO:0000256" key="15">
    <source>
        <dbReference type="ARBA" id="ARBA00023286"/>
    </source>
</evidence>
<keyword evidence="10" id="KW-0915">Sodium</keyword>
<evidence type="ECO:0000256" key="9">
    <source>
        <dbReference type="ARBA" id="ARBA00022989"/>
    </source>
</evidence>
<dbReference type="GO" id="GO:0005272">
    <property type="term" value="F:sodium channel activity"/>
    <property type="evidence" value="ECO:0007669"/>
    <property type="project" value="UniProtKB-KW"/>
</dbReference>
<keyword evidence="7 19" id="KW-0812">Transmembrane</keyword>
<evidence type="ECO:0000256" key="8">
    <source>
        <dbReference type="ARBA" id="ARBA00022741"/>
    </source>
</evidence>
<dbReference type="InterPro" id="IPR018490">
    <property type="entry name" value="cNMP-bd_dom_sf"/>
</dbReference>
<keyword evidence="12 19" id="KW-0472">Membrane</keyword>
<keyword evidence="21" id="KW-1185">Reference proteome</keyword>
<evidence type="ECO:0000313" key="22">
    <source>
        <dbReference type="WBParaSite" id="TREG1_136430.4"/>
    </source>
</evidence>
<evidence type="ECO:0000256" key="4">
    <source>
        <dbReference type="ARBA" id="ARBA00022461"/>
    </source>
</evidence>
<evidence type="ECO:0000256" key="17">
    <source>
        <dbReference type="ARBA" id="ARBA00036239"/>
    </source>
</evidence>
<keyword evidence="15" id="KW-1071">Ligand-gated ion channel</keyword>
<feature type="region of interest" description="Disordered" evidence="18">
    <location>
        <begin position="800"/>
        <end position="930"/>
    </location>
</feature>
<evidence type="ECO:0000256" key="19">
    <source>
        <dbReference type="SAM" id="Phobius"/>
    </source>
</evidence>
<keyword evidence="16" id="KW-0407">Ion channel</keyword>
<dbReference type="GO" id="GO:0030552">
    <property type="term" value="F:cAMP binding"/>
    <property type="evidence" value="ECO:0007669"/>
    <property type="project" value="UniProtKB-KW"/>
</dbReference>
<keyword evidence="6" id="KW-0116">cAMP-binding</keyword>
<evidence type="ECO:0000256" key="18">
    <source>
        <dbReference type="SAM" id="MobiDB-lite"/>
    </source>
</evidence>
<dbReference type="InterPro" id="IPR005821">
    <property type="entry name" value="Ion_trans_dom"/>
</dbReference>
<evidence type="ECO:0000256" key="11">
    <source>
        <dbReference type="ARBA" id="ARBA00023065"/>
    </source>
</evidence>
<sequence length="930" mass="106551">MQNRFDQTSFSKESDKLVDKLSDKKLITRKHLTFQPTNTVDNLPEKSLSEVWELQTLQEQQDEFDSLTEPKTESFQNSLNKMSSEEILPKLKSCEMTKTKRGSIKEVAEKLRHRYHSVGLLNTLNSLTSYTRNISNNNNNNETCSASKPYTSSRQLDNSLHHRNSRRYTINVTNDKNDPKSQELVEEATTCMGIGGDNSILDEIQEPLSSDGFTSHRHSINMLNTNNSNNNNNNNANNSINNSSNLIIVRDRAWSMYNLKEQFISFFQPSDNKLALKLFGNKVALACEKRRQREQGKWIIHPCSNFRFYWNIIMLILLMANLIMLPVIISFFNDDLPGNWLIFNSISDTLFILDILVNFRTGIIRNDFVDDIILDPTEIAREYVKTWFFLDLISSIPMDYVLFAFKGYEQGERAEHLVQAGRALRILRLAKLLSLLRLLRLSRLVRYITQWEEFINIASKFMGICNLVLIMLILGHWNACLQFLVPMLMDFPVDSWVSKARLQNAYWFEQYTWALFKALSHMLSIGYGRYPPSSLPEAWITIISMMTGATCYALFVGHAAALIQSFDASKRKYREMLKQVEEYMAYKKYPRALRRRIAGYYEHRYKGKMFNEKEILGELSECLREQIINYNCRALVASVPIFANADQNFVSEVIVKLKQEVFQPGDLIIKEGTYGTKMYFIQEGVVNIITKDGVLATRLSDGCYFGEICLLTNARRVASVEAETYCTLYSLDQKHFYDVLENYPEMRVTLEKVATERLQSLGRRTSILQSTNNVNEQSDYALKIADEVIKHQRHAKYSTNNLCSKDNKEQNASSKIDSQALKSNSCIHKTNPSLSTHNPKKEDGSGDDNVDDDPLHRIKVPNSSTQHQHQPSSTHIHPSFACSSSTASSSCIPTSTTDHQANHLQDGKGGKFKQAQPSIITPRVHSSNNE</sequence>
<evidence type="ECO:0000256" key="12">
    <source>
        <dbReference type="ARBA" id="ARBA00023136"/>
    </source>
</evidence>
<dbReference type="PRINTS" id="PR01463">
    <property type="entry name" value="EAGCHANLFMLY"/>
</dbReference>
<protein>
    <recommendedName>
        <fullName evidence="20">Cyclic nucleotide-binding domain-containing protein</fullName>
    </recommendedName>
</protein>
<dbReference type="SMART" id="SM00100">
    <property type="entry name" value="cNMP"/>
    <property type="match status" value="1"/>
</dbReference>
<evidence type="ECO:0000256" key="13">
    <source>
        <dbReference type="ARBA" id="ARBA00023149"/>
    </source>
</evidence>
<dbReference type="InterPro" id="IPR018488">
    <property type="entry name" value="cNMP-bd_CS"/>
</dbReference>
<dbReference type="PROSITE" id="PS00888">
    <property type="entry name" value="CNMP_BINDING_1"/>
    <property type="match status" value="1"/>
</dbReference>
<evidence type="ECO:0000313" key="21">
    <source>
        <dbReference type="Proteomes" id="UP000050795"/>
    </source>
</evidence>
<dbReference type="PANTHER" id="PTHR45689:SF5">
    <property type="entry name" value="I[[H]] CHANNEL, ISOFORM E"/>
    <property type="match status" value="1"/>
</dbReference>
<dbReference type="SUPFAM" id="SSF51206">
    <property type="entry name" value="cAMP-binding domain-like"/>
    <property type="match status" value="1"/>
</dbReference>
<dbReference type="PROSITE" id="PS50042">
    <property type="entry name" value="CNMP_BINDING_3"/>
    <property type="match status" value="1"/>
</dbReference>
<accession>A0AA85J8P4</accession>
<feature type="region of interest" description="Disordered" evidence="18">
    <location>
        <begin position="136"/>
        <end position="166"/>
    </location>
</feature>
<dbReference type="AlphaFoldDB" id="A0AA85J8P4"/>
<keyword evidence="14" id="KW-0739">Sodium transport</keyword>
<feature type="transmembrane region" description="Helical" evidence="19">
    <location>
        <begin position="338"/>
        <end position="357"/>
    </location>
</feature>
<keyword evidence="5" id="KW-1003">Cell membrane</keyword>
<feature type="compositionally biased region" description="Polar residues" evidence="18">
    <location>
        <begin position="142"/>
        <end position="158"/>
    </location>
</feature>
<dbReference type="WBParaSite" id="TREG1_136430.4">
    <property type="protein sequence ID" value="TREG1_136430.4"/>
    <property type="gene ID" value="TREG1_136430"/>
</dbReference>
<proteinExistence type="inferred from homology"/>
<dbReference type="Gene3D" id="2.60.120.10">
    <property type="entry name" value="Jelly Rolls"/>
    <property type="match status" value="1"/>
</dbReference>
<evidence type="ECO:0000256" key="10">
    <source>
        <dbReference type="ARBA" id="ARBA00023053"/>
    </source>
</evidence>
<evidence type="ECO:0000256" key="7">
    <source>
        <dbReference type="ARBA" id="ARBA00022692"/>
    </source>
</evidence>
<evidence type="ECO:0000256" key="6">
    <source>
        <dbReference type="ARBA" id="ARBA00022566"/>
    </source>
</evidence>
<feature type="transmembrane region" description="Helical" evidence="19">
    <location>
        <begin position="538"/>
        <end position="563"/>
    </location>
</feature>
<dbReference type="GO" id="GO:0003254">
    <property type="term" value="P:regulation of membrane depolarization"/>
    <property type="evidence" value="ECO:0007669"/>
    <property type="project" value="TreeGrafter"/>
</dbReference>
<dbReference type="InterPro" id="IPR000595">
    <property type="entry name" value="cNMP-bd_dom"/>
</dbReference>
<dbReference type="InterPro" id="IPR003938">
    <property type="entry name" value="K_chnl_volt-dep_EAG/ELK/ERG"/>
</dbReference>
<reference evidence="21" key="1">
    <citation type="submission" date="2022-06" db="EMBL/GenBank/DDBJ databases">
        <authorList>
            <person name="Berger JAMES D."/>
            <person name="Berger JAMES D."/>
        </authorList>
    </citation>
    <scope>NUCLEOTIDE SEQUENCE [LARGE SCALE GENOMIC DNA]</scope>
</reference>
<evidence type="ECO:0000256" key="5">
    <source>
        <dbReference type="ARBA" id="ARBA00022475"/>
    </source>
</evidence>
<feature type="transmembrane region" description="Helical" evidence="19">
    <location>
        <begin position="308"/>
        <end position="332"/>
    </location>
</feature>
<evidence type="ECO:0000256" key="2">
    <source>
        <dbReference type="ARBA" id="ARBA00006305"/>
    </source>
</evidence>
<feature type="compositionally biased region" description="Polar residues" evidence="18">
    <location>
        <begin position="800"/>
        <end position="837"/>
    </location>
</feature>
<evidence type="ECO:0000259" key="20">
    <source>
        <dbReference type="PROSITE" id="PS50042"/>
    </source>
</evidence>
<dbReference type="GO" id="GO:0098855">
    <property type="term" value="C:HCN channel complex"/>
    <property type="evidence" value="ECO:0007669"/>
    <property type="project" value="TreeGrafter"/>
</dbReference>
<dbReference type="SUPFAM" id="SSF81324">
    <property type="entry name" value="Voltage-gated potassium channels"/>
    <property type="match status" value="1"/>
</dbReference>
<keyword evidence="3" id="KW-0813">Transport</keyword>
<keyword evidence="11" id="KW-0406">Ion transport</keyword>